<proteinExistence type="predicted"/>
<feature type="transmembrane region" description="Helical" evidence="1">
    <location>
        <begin position="6"/>
        <end position="24"/>
    </location>
</feature>
<keyword evidence="2" id="KW-0966">Cell projection</keyword>
<accession>T0ZQ26</accession>
<dbReference type="EMBL" id="AUZX01009838">
    <property type="protein sequence ID" value="EQD50431.1"/>
    <property type="molecule type" value="Genomic_DNA"/>
</dbReference>
<name>T0ZQ26_9ZZZZ</name>
<reference evidence="2" key="1">
    <citation type="submission" date="2013-08" db="EMBL/GenBank/DDBJ databases">
        <authorList>
            <person name="Mendez C."/>
            <person name="Richter M."/>
            <person name="Ferrer M."/>
            <person name="Sanchez J."/>
        </authorList>
    </citation>
    <scope>NUCLEOTIDE SEQUENCE</scope>
</reference>
<organism evidence="2">
    <name type="scientific">mine drainage metagenome</name>
    <dbReference type="NCBI Taxonomy" id="410659"/>
    <lineage>
        <taxon>unclassified sequences</taxon>
        <taxon>metagenomes</taxon>
        <taxon>ecological metagenomes</taxon>
    </lineage>
</organism>
<sequence>MGFSYAVAVVILLSSSLIFFGLVYNEFETGNIQLNNSLSNKNKIICGLENSHVSITNYSVKKDTSGYNIIINMSNNGSTTLIMANSNVLLNGTQVAFNYSENYFLPFTEEEINATYPSGNVTVIIAFSTGYEKYLQVVN</sequence>
<reference evidence="2" key="2">
    <citation type="journal article" date="2014" name="ISME J.">
        <title>Microbial stratification in low pH oxic and suboxic macroscopic growths along an acid mine drainage.</title>
        <authorList>
            <person name="Mendez-Garcia C."/>
            <person name="Mesa V."/>
            <person name="Sprenger R.R."/>
            <person name="Richter M."/>
            <person name="Diez M.S."/>
            <person name="Solano J."/>
            <person name="Bargiela R."/>
            <person name="Golyshina O.V."/>
            <person name="Manteca A."/>
            <person name="Ramos J.L."/>
            <person name="Gallego J.R."/>
            <person name="Llorente I."/>
            <person name="Martins Dos Santos V.A."/>
            <person name="Jensen O.N."/>
            <person name="Pelaez A.I."/>
            <person name="Sanchez J."/>
            <person name="Ferrer M."/>
        </authorList>
    </citation>
    <scope>NUCLEOTIDE SEQUENCE</scope>
</reference>
<evidence type="ECO:0000313" key="2">
    <source>
        <dbReference type="EMBL" id="EQD50431.1"/>
    </source>
</evidence>
<keyword evidence="2" id="KW-0969">Cilium</keyword>
<keyword evidence="1" id="KW-0812">Transmembrane</keyword>
<protein>
    <submittedName>
        <fullName evidence="2">Flagellar protein F</fullName>
    </submittedName>
</protein>
<keyword evidence="1" id="KW-0472">Membrane</keyword>
<evidence type="ECO:0000256" key="1">
    <source>
        <dbReference type="SAM" id="Phobius"/>
    </source>
</evidence>
<keyword evidence="1" id="KW-1133">Transmembrane helix</keyword>
<gene>
    <name evidence="2" type="ORF">B1A_13449</name>
</gene>
<keyword evidence="2" id="KW-0282">Flagellum</keyword>
<comment type="caution">
    <text evidence="2">The sequence shown here is derived from an EMBL/GenBank/DDBJ whole genome shotgun (WGS) entry which is preliminary data.</text>
</comment>
<dbReference type="AlphaFoldDB" id="T0ZQ26"/>